<reference evidence="1 2" key="1">
    <citation type="journal article" date="2016" name="Sci. Rep.">
        <title>The Dendrobium catenatum Lindl. genome sequence provides insights into polysaccharide synthase, floral development and adaptive evolution.</title>
        <authorList>
            <person name="Zhang G.Q."/>
            <person name="Xu Q."/>
            <person name="Bian C."/>
            <person name="Tsai W.C."/>
            <person name="Yeh C.M."/>
            <person name="Liu K.W."/>
            <person name="Yoshida K."/>
            <person name="Zhang L.S."/>
            <person name="Chang S.B."/>
            <person name="Chen F."/>
            <person name="Shi Y."/>
            <person name="Su Y.Y."/>
            <person name="Zhang Y.Q."/>
            <person name="Chen L.J."/>
            <person name="Yin Y."/>
            <person name="Lin M."/>
            <person name="Huang H."/>
            <person name="Deng H."/>
            <person name="Wang Z.W."/>
            <person name="Zhu S.L."/>
            <person name="Zhao X."/>
            <person name="Deng C."/>
            <person name="Niu S.C."/>
            <person name="Huang J."/>
            <person name="Wang M."/>
            <person name="Liu G.H."/>
            <person name="Yang H.J."/>
            <person name="Xiao X.J."/>
            <person name="Hsiao Y.Y."/>
            <person name="Wu W.L."/>
            <person name="Chen Y.Y."/>
            <person name="Mitsuda N."/>
            <person name="Ohme-Takagi M."/>
            <person name="Luo Y.B."/>
            <person name="Van de Peer Y."/>
            <person name="Liu Z.J."/>
        </authorList>
    </citation>
    <scope>NUCLEOTIDE SEQUENCE [LARGE SCALE GENOMIC DNA]</scope>
    <source>
        <tissue evidence="1">The whole plant</tissue>
    </source>
</reference>
<sequence length="65" mass="7523">MGKFDRSVYVSISRTWKFEKISFWKCGGGVAEVMVPADLGFLCCHYYNQLVSRDWRLQGNHFGIS</sequence>
<reference evidence="1 2" key="2">
    <citation type="journal article" date="2017" name="Nature">
        <title>The Apostasia genome and the evolution of orchids.</title>
        <authorList>
            <person name="Zhang G.Q."/>
            <person name="Liu K.W."/>
            <person name="Li Z."/>
            <person name="Lohaus R."/>
            <person name="Hsiao Y.Y."/>
            <person name="Niu S.C."/>
            <person name="Wang J.Y."/>
            <person name="Lin Y.C."/>
            <person name="Xu Q."/>
            <person name="Chen L.J."/>
            <person name="Yoshida K."/>
            <person name="Fujiwara S."/>
            <person name="Wang Z.W."/>
            <person name="Zhang Y.Q."/>
            <person name="Mitsuda N."/>
            <person name="Wang M."/>
            <person name="Liu G.H."/>
            <person name="Pecoraro L."/>
            <person name="Huang H.X."/>
            <person name="Xiao X.J."/>
            <person name="Lin M."/>
            <person name="Wu X.Y."/>
            <person name="Wu W.L."/>
            <person name="Chen Y.Y."/>
            <person name="Chang S.B."/>
            <person name="Sakamoto S."/>
            <person name="Ohme-Takagi M."/>
            <person name="Yagi M."/>
            <person name="Zeng S.J."/>
            <person name="Shen C.Y."/>
            <person name="Yeh C.M."/>
            <person name="Luo Y.B."/>
            <person name="Tsai W.C."/>
            <person name="Van de Peer Y."/>
            <person name="Liu Z.J."/>
        </authorList>
    </citation>
    <scope>NUCLEOTIDE SEQUENCE [LARGE SCALE GENOMIC DNA]</scope>
    <source>
        <tissue evidence="1">The whole plant</tissue>
    </source>
</reference>
<gene>
    <name evidence="1" type="ORF">MA16_Dca027158</name>
</gene>
<dbReference type="EMBL" id="KZ503283">
    <property type="protein sequence ID" value="PKU66301.1"/>
    <property type="molecule type" value="Genomic_DNA"/>
</dbReference>
<keyword evidence="2" id="KW-1185">Reference proteome</keyword>
<dbReference type="Proteomes" id="UP000233837">
    <property type="component" value="Unassembled WGS sequence"/>
</dbReference>
<proteinExistence type="predicted"/>
<dbReference type="AlphaFoldDB" id="A0A2I0VSB8"/>
<name>A0A2I0VSB8_9ASPA</name>
<evidence type="ECO:0000313" key="2">
    <source>
        <dbReference type="Proteomes" id="UP000233837"/>
    </source>
</evidence>
<evidence type="ECO:0000313" key="1">
    <source>
        <dbReference type="EMBL" id="PKU66301.1"/>
    </source>
</evidence>
<accession>A0A2I0VSB8</accession>
<organism evidence="1 2">
    <name type="scientific">Dendrobium catenatum</name>
    <dbReference type="NCBI Taxonomy" id="906689"/>
    <lineage>
        <taxon>Eukaryota</taxon>
        <taxon>Viridiplantae</taxon>
        <taxon>Streptophyta</taxon>
        <taxon>Embryophyta</taxon>
        <taxon>Tracheophyta</taxon>
        <taxon>Spermatophyta</taxon>
        <taxon>Magnoliopsida</taxon>
        <taxon>Liliopsida</taxon>
        <taxon>Asparagales</taxon>
        <taxon>Orchidaceae</taxon>
        <taxon>Epidendroideae</taxon>
        <taxon>Malaxideae</taxon>
        <taxon>Dendrobiinae</taxon>
        <taxon>Dendrobium</taxon>
    </lineage>
</organism>
<protein>
    <submittedName>
        <fullName evidence="1">Uncharacterized protein</fullName>
    </submittedName>
</protein>